<evidence type="ECO:0000313" key="13">
    <source>
        <dbReference type="Proteomes" id="UP000680714"/>
    </source>
</evidence>
<evidence type="ECO:0000256" key="8">
    <source>
        <dbReference type="ARBA" id="ARBA00023014"/>
    </source>
</evidence>
<feature type="binding site" evidence="9">
    <location>
        <begin position="256"/>
        <end position="257"/>
    </location>
    <ligand>
        <name>cob(II)alamin</name>
        <dbReference type="ChEBI" id="CHEBI:16304"/>
    </ligand>
</feature>
<feature type="domain" description="4Fe-4S ferredoxin-type" evidence="11">
    <location>
        <begin position="194"/>
        <end position="223"/>
    </location>
</feature>
<dbReference type="InterPro" id="IPR013542">
    <property type="entry name" value="QueG_DUF1730"/>
</dbReference>
<feature type="binding site" evidence="9">
    <location>
        <position position="231"/>
    </location>
    <ligand>
        <name>cob(II)alamin</name>
        <dbReference type="ChEBI" id="CHEBI:16304"/>
    </ligand>
</feature>
<comment type="catalytic activity">
    <reaction evidence="9">
        <text>epoxyqueuosine(34) in tRNA + AH2 = queuosine(34) in tRNA + A + H2O</text>
        <dbReference type="Rhea" id="RHEA:32159"/>
        <dbReference type="Rhea" id="RHEA-COMP:18571"/>
        <dbReference type="Rhea" id="RHEA-COMP:18582"/>
        <dbReference type="ChEBI" id="CHEBI:13193"/>
        <dbReference type="ChEBI" id="CHEBI:15377"/>
        <dbReference type="ChEBI" id="CHEBI:17499"/>
        <dbReference type="ChEBI" id="CHEBI:194431"/>
        <dbReference type="ChEBI" id="CHEBI:194443"/>
        <dbReference type="EC" id="1.17.99.6"/>
    </reaction>
</comment>
<keyword evidence="7 9" id="KW-0408">Iron</keyword>
<evidence type="ECO:0000313" key="12">
    <source>
        <dbReference type="EMBL" id="MBR9972837.1"/>
    </source>
</evidence>
<feature type="binding site" evidence="9">
    <location>
        <position position="203"/>
    </location>
    <ligand>
        <name>[4Fe-4S] cluster</name>
        <dbReference type="ChEBI" id="CHEBI:49883"/>
        <label>1</label>
    </ligand>
</feature>
<keyword evidence="8 9" id="KW-0411">Iron-sulfur</keyword>
<evidence type="ECO:0000256" key="9">
    <source>
        <dbReference type="HAMAP-Rule" id="MF_00916"/>
    </source>
</evidence>
<comment type="cofactor">
    <cofactor evidence="9">
        <name>cob(II)alamin</name>
        <dbReference type="ChEBI" id="CHEBI:16304"/>
    </cofactor>
</comment>
<evidence type="ECO:0000259" key="11">
    <source>
        <dbReference type="PROSITE" id="PS51379"/>
    </source>
</evidence>
<feature type="binding site" evidence="9">
    <location>
        <position position="173"/>
    </location>
    <ligand>
        <name>cob(II)alamin</name>
        <dbReference type="ChEBI" id="CHEBI:16304"/>
    </ligand>
</feature>
<dbReference type="PANTHER" id="PTHR30002:SF4">
    <property type="entry name" value="EPOXYQUEUOSINE REDUCTASE"/>
    <property type="match status" value="1"/>
</dbReference>
<evidence type="ECO:0000256" key="7">
    <source>
        <dbReference type="ARBA" id="ARBA00023004"/>
    </source>
</evidence>
<feature type="binding site" evidence="9">
    <location>
        <position position="213"/>
    </location>
    <ligand>
        <name>[4Fe-4S] cluster</name>
        <dbReference type="ChEBI" id="CHEBI:49883"/>
        <label>2</label>
    </ligand>
</feature>
<keyword evidence="2 9" id="KW-0963">Cytoplasm</keyword>
<feature type="binding site" evidence="9">
    <location>
        <position position="229"/>
    </location>
    <ligand>
        <name>[4Fe-4S] cluster</name>
        <dbReference type="ChEBI" id="CHEBI:49883"/>
        <label>2</label>
    </ligand>
</feature>
<sequence length="361" mass="39305">MREGGRGVATAPQDHISGPPAKSLIRAKAMELGFDTVGFAPATADPAWRRHLDQYVAEGRHGEMTWMAERMEQRASPQGLWPHVRAVVVLGSNYTPKGDALSLLAHPERGNISVYARGKDYHDVVKKRLKALARWMVDSLGGDLKVFVDTAPVMEKPIAAGSGVGWQGRHTNVVSRRFGSWLFLGEIYTSLALPADAAEPDHCGSCRACVTACPTGALDGHGRIEPRRCISYLTIEHKGAIAEELRPLLGNRIYGCDDCMAVCPWNKFSPATAEPEFFPRLEMQAPRLADLAGLDDASFRQVFAASPVKRIGRDRMMRNVLIAMGNSGDASVLPAAMRLLADNNPVVVDAAQWAIQRLSEG</sequence>
<gene>
    <name evidence="9 12" type="primary">queG</name>
    <name evidence="12" type="ORF">KEC16_14020</name>
</gene>
<comment type="pathway">
    <text evidence="9">tRNA modification; tRNA-queuosine biosynthesis.</text>
</comment>
<evidence type="ECO:0000256" key="2">
    <source>
        <dbReference type="ARBA" id="ARBA00022490"/>
    </source>
</evidence>
<proteinExistence type="inferred from homology"/>
<dbReference type="PROSITE" id="PS00198">
    <property type="entry name" value="4FE4S_FER_1"/>
    <property type="match status" value="1"/>
</dbReference>
<evidence type="ECO:0000256" key="10">
    <source>
        <dbReference type="SAM" id="MobiDB-lite"/>
    </source>
</evidence>
<feature type="binding site" evidence="9">
    <location>
        <position position="259"/>
    </location>
    <ligand>
        <name>[4Fe-4S] cluster</name>
        <dbReference type="ChEBI" id="CHEBI:49883"/>
        <label>2</label>
    </ligand>
</feature>
<keyword evidence="4 9" id="KW-0479">Metal-binding</keyword>
<keyword evidence="13" id="KW-1185">Reference proteome</keyword>
<feature type="binding site" evidence="9">
    <location>
        <position position="184"/>
    </location>
    <ligand>
        <name>cob(II)alamin</name>
        <dbReference type="ChEBI" id="CHEBI:16304"/>
    </ligand>
</feature>
<feature type="region of interest" description="Disordered" evidence="10">
    <location>
        <begin position="1"/>
        <end position="20"/>
    </location>
</feature>
<dbReference type="InterPro" id="IPR017900">
    <property type="entry name" value="4Fe4S_Fe_S_CS"/>
</dbReference>
<dbReference type="GO" id="GO:0052693">
    <property type="term" value="F:epoxyqueuosine reductase activity"/>
    <property type="evidence" value="ECO:0007669"/>
    <property type="project" value="UniProtKB-EC"/>
</dbReference>
<dbReference type="SUPFAM" id="SSF46548">
    <property type="entry name" value="alpha-helical ferredoxin"/>
    <property type="match status" value="1"/>
</dbReference>
<evidence type="ECO:0000256" key="1">
    <source>
        <dbReference type="ARBA" id="ARBA00022485"/>
    </source>
</evidence>
<evidence type="ECO:0000256" key="4">
    <source>
        <dbReference type="ARBA" id="ARBA00022723"/>
    </source>
</evidence>
<dbReference type="HAMAP" id="MF_00916">
    <property type="entry name" value="QueG"/>
    <property type="match status" value="1"/>
</dbReference>
<keyword evidence="3 9" id="KW-0819">tRNA processing</keyword>
<comment type="function">
    <text evidence="9">Catalyzes the conversion of epoxyqueuosine (oQ) to queuosine (Q), which is a hypermodified base found in the wobble positions of tRNA(Asp), tRNA(Asn), tRNA(His) and tRNA(Tyr).</text>
</comment>
<dbReference type="Gene3D" id="3.30.70.20">
    <property type="match status" value="1"/>
</dbReference>
<feature type="binding site" evidence="9">
    <location>
        <position position="263"/>
    </location>
    <ligand>
        <name>[4Fe-4S] cluster</name>
        <dbReference type="ChEBI" id="CHEBI:49883"/>
        <label>1</label>
    </ligand>
</feature>
<comment type="cofactor">
    <cofactor evidence="9">
        <name>[4Fe-4S] cluster</name>
        <dbReference type="ChEBI" id="CHEBI:49883"/>
    </cofactor>
    <text evidence="9">Binds 2 [4Fe-4S] clusters per monomer.</text>
</comment>
<evidence type="ECO:0000256" key="3">
    <source>
        <dbReference type="ARBA" id="ARBA00022694"/>
    </source>
</evidence>
<dbReference type="Pfam" id="PF08331">
    <property type="entry name" value="QueG_DUF1730"/>
    <property type="match status" value="1"/>
</dbReference>
<keyword evidence="5 9" id="KW-0671">Queuosine biosynthesis</keyword>
<dbReference type="InterPro" id="IPR017896">
    <property type="entry name" value="4Fe4S_Fe-S-bd"/>
</dbReference>
<name>A0ABS5IF67_9PROT</name>
<reference evidence="12 13" key="1">
    <citation type="submission" date="2021-04" db="EMBL/GenBank/DDBJ databases">
        <title>Magnetospirillum sulfuroxidans sp. nov., a facultative chemolithoautotrophic sulfur-oxidizing alphaproteobacterium isolated from freshwater sediment and proposals for Paramagetospirillum gen. nov., and Magnetospirillaceae fam. nov.</title>
        <authorList>
            <person name="Koziaeva V."/>
            <person name="Geelhoed J.S."/>
            <person name="Sorokin D.Y."/>
            <person name="Grouzdev D.S."/>
        </authorList>
    </citation>
    <scope>NUCLEOTIDE SEQUENCE [LARGE SCALE GENOMIC DNA]</scope>
    <source>
        <strain evidence="12 13">J10</strain>
    </source>
</reference>
<evidence type="ECO:0000256" key="5">
    <source>
        <dbReference type="ARBA" id="ARBA00022785"/>
    </source>
</evidence>
<keyword evidence="6 9" id="KW-0560">Oxidoreductase</keyword>
<comment type="similarity">
    <text evidence="9">Belongs to the QueG family.</text>
</comment>
<organism evidence="12 13">
    <name type="scientific">Magnetospirillum sulfuroxidans</name>
    <dbReference type="NCBI Taxonomy" id="611300"/>
    <lineage>
        <taxon>Bacteria</taxon>
        <taxon>Pseudomonadati</taxon>
        <taxon>Pseudomonadota</taxon>
        <taxon>Alphaproteobacteria</taxon>
        <taxon>Rhodospirillales</taxon>
        <taxon>Rhodospirillaceae</taxon>
        <taxon>Magnetospirillum</taxon>
    </lineage>
</organism>
<feature type="binding site" evidence="9">
    <location>
        <position position="149"/>
    </location>
    <ligand>
        <name>cob(II)alamin</name>
        <dbReference type="ChEBI" id="CHEBI:16304"/>
    </ligand>
</feature>
<dbReference type="Proteomes" id="UP000680714">
    <property type="component" value="Unassembled WGS sequence"/>
</dbReference>
<dbReference type="NCBIfam" id="TIGR00276">
    <property type="entry name" value="tRNA epoxyqueuosine(34) reductase QueG"/>
    <property type="match status" value="1"/>
</dbReference>
<dbReference type="Pfam" id="PF13484">
    <property type="entry name" value="Fer4_16"/>
    <property type="match status" value="1"/>
</dbReference>
<feature type="binding site" evidence="9">
    <location>
        <position position="238"/>
    </location>
    <ligand>
        <name>tRNA</name>
        <dbReference type="ChEBI" id="CHEBI:17843"/>
    </ligand>
</feature>
<keyword evidence="9" id="KW-0846">Cobalamin</keyword>
<comment type="subcellular location">
    <subcellularLocation>
        <location evidence="9">Cytoplasm</location>
    </subcellularLocation>
</comment>
<dbReference type="InterPro" id="IPR004453">
    <property type="entry name" value="QueG"/>
</dbReference>
<dbReference type="PANTHER" id="PTHR30002">
    <property type="entry name" value="EPOXYQUEUOSINE REDUCTASE"/>
    <property type="match status" value="1"/>
</dbReference>
<protein>
    <recommendedName>
        <fullName evidence="9">Epoxyqueuosine reductase</fullName>
        <ecNumber evidence="9">1.17.99.6</ecNumber>
    </recommendedName>
    <alternativeName>
        <fullName evidence="9">Queuosine biosynthesis protein QueG</fullName>
    </alternativeName>
</protein>
<accession>A0ABS5IF67</accession>
<feature type="binding site" evidence="9">
    <location>
        <position position="256"/>
    </location>
    <ligand>
        <name>[4Fe-4S] cluster</name>
        <dbReference type="ChEBI" id="CHEBI:49883"/>
        <label>2</label>
    </ligand>
</feature>
<comment type="caution">
    <text evidence="9">Lacks conserved residue(s) required for the propagation of feature annotation.</text>
</comment>
<dbReference type="PROSITE" id="PS51379">
    <property type="entry name" value="4FE4S_FER_2"/>
    <property type="match status" value="1"/>
</dbReference>
<feature type="binding site" evidence="9">
    <location>
        <position position="74"/>
    </location>
    <ligand>
        <name>cob(II)alamin</name>
        <dbReference type="ChEBI" id="CHEBI:16304"/>
    </ligand>
</feature>
<keyword evidence="1 9" id="KW-0004">4Fe-4S</keyword>
<feature type="binding site" evidence="9">
    <location>
        <position position="206"/>
    </location>
    <ligand>
        <name>[4Fe-4S] cluster</name>
        <dbReference type="ChEBI" id="CHEBI:49883"/>
        <label>1</label>
    </ligand>
</feature>
<comment type="subunit">
    <text evidence="9">Monomer.</text>
</comment>
<dbReference type="EMBL" id="JAGTUF010000014">
    <property type="protein sequence ID" value="MBR9972837.1"/>
    <property type="molecule type" value="Genomic_DNA"/>
</dbReference>
<feature type="binding site" evidence="9">
    <location>
        <position position="209"/>
    </location>
    <ligand>
        <name>[4Fe-4S] cluster</name>
        <dbReference type="ChEBI" id="CHEBI:49883"/>
        <label>1</label>
    </ligand>
</feature>
<keyword evidence="9" id="KW-0170">Cobalt</keyword>
<comment type="caution">
    <text evidence="12">The sequence shown here is derived from an EMBL/GenBank/DDBJ whole genome shotgun (WGS) entry which is preliminary data.</text>
</comment>
<evidence type="ECO:0000256" key="6">
    <source>
        <dbReference type="ARBA" id="ARBA00023002"/>
    </source>
</evidence>
<dbReference type="EC" id="1.17.99.6" evidence="9"/>
<feature type="active site" description="Proton donor" evidence="9">
    <location>
        <position position="149"/>
    </location>
</feature>